<dbReference type="NCBIfam" id="NF038353">
    <property type="entry name" value="FxLYD_dom"/>
    <property type="match status" value="1"/>
</dbReference>
<keyword evidence="5" id="KW-0472">Membrane</keyword>
<sequence>MNLYEVLGVSPDATIEEIKKAYRNKAKIYHPDVGGNPDEFIHIQRAYKILRDTSKRKAYDARIHSNSNQQQANHYNNHQDSDDNSQTNNQYTNQQGASRKQRQEQEEQSFQEFNRKTKNSKNRDNNLIWMLFSILTTLIIFMFLYMEFRLDNINDSTENFNKSTDQQEVNHDNSQLQKEINSLEEMVSYLQEELNVIKEDQTNSAINEEVTPDSESVEDQLEVSELSYSNGYVYGKVTNHTDSNIFYARVNITFYNKNKDIIGSEVARIHDLNAGSTQSFKVLVYPEPQGLDSIEATATD</sequence>
<keyword evidence="2" id="KW-0346">Stress response</keyword>
<dbReference type="Gene3D" id="1.10.287.110">
    <property type="entry name" value="DnaJ domain"/>
    <property type="match status" value="1"/>
</dbReference>
<name>A0A1M5NP24_9BACI</name>
<dbReference type="STRING" id="930117.SAMN05216225_10862"/>
<feature type="region of interest" description="Disordered" evidence="4">
    <location>
        <begin position="65"/>
        <end position="118"/>
    </location>
</feature>
<dbReference type="GO" id="GO:0006260">
    <property type="term" value="P:DNA replication"/>
    <property type="evidence" value="ECO:0007669"/>
    <property type="project" value="UniProtKB-KW"/>
</dbReference>
<evidence type="ECO:0000259" key="6">
    <source>
        <dbReference type="PROSITE" id="PS50076"/>
    </source>
</evidence>
<dbReference type="PROSITE" id="PS50076">
    <property type="entry name" value="DNAJ_2"/>
    <property type="match status" value="1"/>
</dbReference>
<feature type="compositionally biased region" description="Low complexity" evidence="4">
    <location>
        <begin position="65"/>
        <end position="95"/>
    </location>
</feature>
<dbReference type="SUPFAM" id="SSF46565">
    <property type="entry name" value="Chaperone J-domain"/>
    <property type="match status" value="1"/>
</dbReference>
<feature type="coiled-coil region" evidence="3">
    <location>
        <begin position="166"/>
        <end position="200"/>
    </location>
</feature>
<evidence type="ECO:0000256" key="5">
    <source>
        <dbReference type="SAM" id="Phobius"/>
    </source>
</evidence>
<dbReference type="InterPro" id="IPR047676">
    <property type="entry name" value="FxLYD_dom"/>
</dbReference>
<accession>A0A1M5NP24</accession>
<keyword evidence="8" id="KW-1185">Reference proteome</keyword>
<dbReference type="CDD" id="cd06257">
    <property type="entry name" value="DnaJ"/>
    <property type="match status" value="1"/>
</dbReference>
<reference evidence="7 8" key="1">
    <citation type="submission" date="2016-11" db="EMBL/GenBank/DDBJ databases">
        <authorList>
            <person name="Jaros S."/>
            <person name="Januszkiewicz K."/>
            <person name="Wedrychowicz H."/>
        </authorList>
    </citation>
    <scope>NUCLEOTIDE SEQUENCE [LARGE SCALE GENOMIC DNA]</scope>
    <source>
        <strain evidence="7 8">IBRC-M 10683</strain>
    </source>
</reference>
<dbReference type="EMBL" id="FQVW01000086">
    <property type="protein sequence ID" value="SHG91306.1"/>
    <property type="molecule type" value="Genomic_DNA"/>
</dbReference>
<dbReference type="InterPro" id="IPR001623">
    <property type="entry name" value="DnaJ_domain"/>
</dbReference>
<dbReference type="AlphaFoldDB" id="A0A1M5NP24"/>
<evidence type="ECO:0000313" key="8">
    <source>
        <dbReference type="Proteomes" id="UP000183988"/>
    </source>
</evidence>
<evidence type="ECO:0000256" key="2">
    <source>
        <dbReference type="ARBA" id="ARBA00023016"/>
    </source>
</evidence>
<dbReference type="PANTHER" id="PTHR44825">
    <property type="match status" value="1"/>
</dbReference>
<organism evidence="7 8">
    <name type="scientific">Ornithinibacillus halophilus</name>
    <dbReference type="NCBI Taxonomy" id="930117"/>
    <lineage>
        <taxon>Bacteria</taxon>
        <taxon>Bacillati</taxon>
        <taxon>Bacillota</taxon>
        <taxon>Bacilli</taxon>
        <taxon>Bacillales</taxon>
        <taxon>Bacillaceae</taxon>
        <taxon>Ornithinibacillus</taxon>
    </lineage>
</organism>
<dbReference type="Proteomes" id="UP000183988">
    <property type="component" value="Unassembled WGS sequence"/>
</dbReference>
<keyword evidence="5" id="KW-0812">Transmembrane</keyword>
<proteinExistence type="predicted"/>
<keyword evidence="5" id="KW-1133">Transmembrane helix</keyword>
<dbReference type="Pfam" id="PF00226">
    <property type="entry name" value="DnaJ"/>
    <property type="match status" value="1"/>
</dbReference>
<evidence type="ECO:0000313" key="7">
    <source>
        <dbReference type="EMBL" id="SHG91306.1"/>
    </source>
</evidence>
<dbReference type="RefSeq" id="WP_072892110.1">
    <property type="nucleotide sequence ID" value="NZ_FQVW01000086.1"/>
</dbReference>
<keyword evidence="3" id="KW-0175">Coiled coil</keyword>
<dbReference type="InterPro" id="IPR036869">
    <property type="entry name" value="J_dom_sf"/>
</dbReference>
<feature type="domain" description="J" evidence="6">
    <location>
        <begin position="2"/>
        <end position="63"/>
    </location>
</feature>
<protein>
    <submittedName>
        <fullName evidence="7">DnaJ domain-containing protein</fullName>
    </submittedName>
</protein>
<dbReference type="PRINTS" id="PR00625">
    <property type="entry name" value="JDOMAIN"/>
</dbReference>
<evidence type="ECO:0000256" key="3">
    <source>
        <dbReference type="SAM" id="Coils"/>
    </source>
</evidence>
<keyword evidence="1" id="KW-0235">DNA replication</keyword>
<gene>
    <name evidence="7" type="ORF">SAMN05216225_10862</name>
</gene>
<feature type="transmembrane region" description="Helical" evidence="5">
    <location>
        <begin position="127"/>
        <end position="146"/>
    </location>
</feature>
<dbReference type="SMART" id="SM00271">
    <property type="entry name" value="DnaJ"/>
    <property type="match status" value="1"/>
</dbReference>
<dbReference type="InterPro" id="IPR052763">
    <property type="entry name" value="DnaJ_C4"/>
</dbReference>
<evidence type="ECO:0000256" key="4">
    <source>
        <dbReference type="SAM" id="MobiDB-lite"/>
    </source>
</evidence>
<evidence type="ECO:0000256" key="1">
    <source>
        <dbReference type="ARBA" id="ARBA00022705"/>
    </source>
</evidence>
<dbReference type="PANTHER" id="PTHR44825:SF1">
    <property type="entry name" value="DNAJ HOMOLOG SUBFAMILY C MEMBER 4"/>
    <property type="match status" value="1"/>
</dbReference>